<evidence type="ECO:0000313" key="2">
    <source>
        <dbReference type="EMBL" id="CAG7621415.1"/>
    </source>
</evidence>
<keyword evidence="3" id="KW-1185">Reference proteome</keyword>
<dbReference type="PANTHER" id="PTHR43190:SF3">
    <property type="entry name" value="N-ACETYL-D-GLUCOSAMINE KINASE"/>
    <property type="match status" value="1"/>
</dbReference>
<protein>
    <recommendedName>
        <fullName evidence="1">ATPase BadF/BadG/BcrA/BcrD type domain-containing protein</fullName>
    </recommendedName>
</protein>
<organism evidence="2 3">
    <name type="scientific">Leucobacter soli</name>
    <dbReference type="NCBI Taxonomy" id="2812850"/>
    <lineage>
        <taxon>Bacteria</taxon>
        <taxon>Bacillati</taxon>
        <taxon>Actinomycetota</taxon>
        <taxon>Actinomycetes</taxon>
        <taxon>Micrococcales</taxon>
        <taxon>Microbacteriaceae</taxon>
        <taxon>Leucobacter</taxon>
    </lineage>
</organism>
<evidence type="ECO:0000259" key="1">
    <source>
        <dbReference type="Pfam" id="PF01869"/>
    </source>
</evidence>
<feature type="domain" description="ATPase BadF/BadG/BcrA/BcrD type" evidence="1">
    <location>
        <begin position="35"/>
        <end position="264"/>
    </location>
</feature>
<comment type="caution">
    <text evidence="2">The sequence shown here is derived from an EMBL/GenBank/DDBJ whole genome shotgun (WGS) entry which is preliminary data.</text>
</comment>
<accession>A0A916NX04</accession>
<gene>
    <name evidence="2" type="ORF">LEUCIP111803_02430</name>
</gene>
<reference evidence="2" key="1">
    <citation type="submission" date="2021-06" db="EMBL/GenBank/DDBJ databases">
        <authorList>
            <person name="Criscuolo A."/>
        </authorList>
    </citation>
    <scope>NUCLEOTIDE SEQUENCE</scope>
    <source>
        <strain evidence="2">CIP111803</strain>
    </source>
</reference>
<dbReference type="AlphaFoldDB" id="A0A916NX04"/>
<evidence type="ECO:0000313" key="3">
    <source>
        <dbReference type="Proteomes" id="UP000693892"/>
    </source>
</evidence>
<dbReference type="InterPro" id="IPR052519">
    <property type="entry name" value="Euk-type_GlcNAc_Kinase"/>
</dbReference>
<dbReference type="Pfam" id="PF01869">
    <property type="entry name" value="BcrAD_BadFG"/>
    <property type="match status" value="1"/>
</dbReference>
<dbReference type="EMBL" id="CAJVAP010000039">
    <property type="protein sequence ID" value="CAG7621415.1"/>
    <property type="molecule type" value="Genomic_DNA"/>
</dbReference>
<sequence length="310" mass="31206">MNGVLAVDGGQTGLRAAIDGAGEIVESRGAARIDGDADSAVVGLVAELWRRLGSPAVGTAALGLTTAPGSAAALDAIAAGIAQACGCREVIVCDDAIAAHVGALGAEDGISLTVGTGIASIATGSAPPRLVRVDGHGALLDDAGGAFWIGRRGLRAALRATDGRGPATGLVGAAVAAFGPLDRLPLAVHDAPEPIREIADFARAMMEFDGEDEAATGILDDAADELCRTVRAARRRLAPDDGTHPLPLALGGRVLRHTGLRDRIAAGLVDDGFHLRPALGDPLRGALLIGSGTRPAPILTSLHRWEGTAS</sequence>
<dbReference type="PANTHER" id="PTHR43190">
    <property type="entry name" value="N-ACETYL-D-GLUCOSAMINE KINASE"/>
    <property type="match status" value="1"/>
</dbReference>
<name>A0A916NX04_9MICO</name>
<proteinExistence type="predicted"/>
<dbReference type="Proteomes" id="UP000693892">
    <property type="component" value="Unassembled WGS sequence"/>
</dbReference>
<dbReference type="InterPro" id="IPR002731">
    <property type="entry name" value="ATPase_BadF"/>
</dbReference>
<dbReference type="RefSeq" id="WP_218116352.1">
    <property type="nucleotide sequence ID" value="NZ_CAJVAP010000039.1"/>
</dbReference>